<feature type="compositionally biased region" description="Polar residues" evidence="1">
    <location>
        <begin position="128"/>
        <end position="137"/>
    </location>
</feature>
<protein>
    <submittedName>
        <fullName evidence="2">Uncharacterized protein</fullName>
    </submittedName>
</protein>
<proteinExistence type="predicted"/>
<feature type="compositionally biased region" description="Low complexity" evidence="1">
    <location>
        <begin position="262"/>
        <end position="276"/>
    </location>
</feature>
<evidence type="ECO:0000256" key="1">
    <source>
        <dbReference type="SAM" id="MobiDB-lite"/>
    </source>
</evidence>
<dbReference type="EMBL" id="MU801961">
    <property type="protein sequence ID" value="KAJ3985454.1"/>
    <property type="molecule type" value="Genomic_DNA"/>
</dbReference>
<reference evidence="2" key="1">
    <citation type="submission" date="2022-08" db="EMBL/GenBank/DDBJ databases">
        <authorList>
            <consortium name="DOE Joint Genome Institute"/>
            <person name="Min B."/>
            <person name="Riley R."/>
            <person name="Sierra-Patev S."/>
            <person name="Naranjo-Ortiz M."/>
            <person name="Looney B."/>
            <person name="Konkel Z."/>
            <person name="Slot J.C."/>
            <person name="Sakamoto Y."/>
            <person name="Steenwyk J.L."/>
            <person name="Rokas A."/>
            <person name="Carro J."/>
            <person name="Camarero S."/>
            <person name="Ferreira P."/>
            <person name="Molpeceres G."/>
            <person name="Ruiz-Duenas F.J."/>
            <person name="Serrano A."/>
            <person name="Henrissat B."/>
            <person name="Drula E."/>
            <person name="Hughes K.W."/>
            <person name="Mata J.L."/>
            <person name="Ishikawa N.K."/>
            <person name="Vargas-Isla R."/>
            <person name="Ushijima S."/>
            <person name="Smith C.A."/>
            <person name="Ahrendt S."/>
            <person name="Andreopoulos W."/>
            <person name="He G."/>
            <person name="Labutti K."/>
            <person name="Lipzen A."/>
            <person name="Ng V."/>
            <person name="Sandor L."/>
            <person name="Barry K."/>
            <person name="Martinez A.T."/>
            <person name="Xiao Y."/>
            <person name="Gibbons J.G."/>
            <person name="Terashima K."/>
            <person name="Hibbett D.S."/>
            <person name="Grigoriev I.V."/>
        </authorList>
    </citation>
    <scope>NUCLEOTIDE SEQUENCE</scope>
    <source>
        <strain evidence="2">TFB7829</strain>
    </source>
</reference>
<dbReference type="Proteomes" id="UP001163850">
    <property type="component" value="Unassembled WGS sequence"/>
</dbReference>
<evidence type="ECO:0000313" key="2">
    <source>
        <dbReference type="EMBL" id="KAJ3985454.1"/>
    </source>
</evidence>
<accession>A0AA38Q0Y6</accession>
<feature type="compositionally biased region" description="Polar residues" evidence="1">
    <location>
        <begin position="242"/>
        <end position="261"/>
    </location>
</feature>
<gene>
    <name evidence="2" type="ORF">F5890DRAFT_1509720</name>
</gene>
<dbReference type="AlphaFoldDB" id="A0AA38Q0Y6"/>
<comment type="caution">
    <text evidence="2">The sequence shown here is derived from an EMBL/GenBank/DDBJ whole genome shotgun (WGS) entry which is preliminary data.</text>
</comment>
<sequence length="276" mass="30146">MQRPRNFAIAKDTSQIILSERDYQEMFYDPQTQASELHPRYRNYTFQSPGMDSASSAGESVHSGMERHASEYIIYTTSRHGEQHQSDMECYEQIPSNESPRSPWSPVSLSTYSSYSPRSPPIYSTSPQNSFTPSLLTSPEPGTYNSYNSNMYEAHMLQVGLHPPPTSPYSHPSPTAHSPSSRRDSAVSALNQSHPMSLGGPIFSSPTTLGSPSPYSTNEPSPSPSPSSSHNGYASPRRTRMPTESRSPSCTSTSTLGSNLFSAPSTPASPARSPLI</sequence>
<organism evidence="2 3">
    <name type="scientific">Lentinula detonsa</name>
    <dbReference type="NCBI Taxonomy" id="2804962"/>
    <lineage>
        <taxon>Eukaryota</taxon>
        <taxon>Fungi</taxon>
        <taxon>Dikarya</taxon>
        <taxon>Basidiomycota</taxon>
        <taxon>Agaricomycotina</taxon>
        <taxon>Agaricomycetes</taxon>
        <taxon>Agaricomycetidae</taxon>
        <taxon>Agaricales</taxon>
        <taxon>Marasmiineae</taxon>
        <taxon>Omphalotaceae</taxon>
        <taxon>Lentinula</taxon>
    </lineage>
</organism>
<feature type="compositionally biased region" description="Low complexity" evidence="1">
    <location>
        <begin position="102"/>
        <end position="127"/>
    </location>
</feature>
<evidence type="ECO:0000313" key="3">
    <source>
        <dbReference type="Proteomes" id="UP001163850"/>
    </source>
</evidence>
<name>A0AA38Q0Y6_9AGAR</name>
<feature type="compositionally biased region" description="Low complexity" evidence="1">
    <location>
        <begin position="168"/>
        <end position="179"/>
    </location>
</feature>
<feature type="region of interest" description="Disordered" evidence="1">
    <location>
        <begin position="78"/>
        <end position="137"/>
    </location>
</feature>
<feature type="compositionally biased region" description="Low complexity" evidence="1">
    <location>
        <begin position="211"/>
        <end position="220"/>
    </location>
</feature>
<feature type="region of interest" description="Disordered" evidence="1">
    <location>
        <begin position="159"/>
        <end position="276"/>
    </location>
</feature>